<dbReference type="EMBL" id="GGEC01090345">
    <property type="protein sequence ID" value="MBX70829.1"/>
    <property type="molecule type" value="Transcribed_RNA"/>
</dbReference>
<accession>A0A2P2QUZ1</accession>
<proteinExistence type="predicted"/>
<name>A0A2P2QUZ1_RHIMU</name>
<evidence type="ECO:0000313" key="1">
    <source>
        <dbReference type="EMBL" id="MBX70829.1"/>
    </source>
</evidence>
<dbReference type="AlphaFoldDB" id="A0A2P2QUZ1"/>
<sequence length="34" mass="3852">MDRMCCNLFMGTLDGYPLKHLTLIKSTRTSSTIC</sequence>
<protein>
    <submittedName>
        <fullName evidence="1">Uncharacterized protein</fullName>
    </submittedName>
</protein>
<reference evidence="1" key="1">
    <citation type="submission" date="2018-02" db="EMBL/GenBank/DDBJ databases">
        <title>Rhizophora mucronata_Transcriptome.</title>
        <authorList>
            <person name="Meera S.P."/>
            <person name="Sreeshan A."/>
            <person name="Augustine A."/>
        </authorList>
    </citation>
    <scope>NUCLEOTIDE SEQUENCE</scope>
    <source>
        <tissue evidence="1">Leaf</tissue>
    </source>
</reference>
<organism evidence="1">
    <name type="scientific">Rhizophora mucronata</name>
    <name type="common">Asiatic mangrove</name>
    <dbReference type="NCBI Taxonomy" id="61149"/>
    <lineage>
        <taxon>Eukaryota</taxon>
        <taxon>Viridiplantae</taxon>
        <taxon>Streptophyta</taxon>
        <taxon>Embryophyta</taxon>
        <taxon>Tracheophyta</taxon>
        <taxon>Spermatophyta</taxon>
        <taxon>Magnoliopsida</taxon>
        <taxon>eudicotyledons</taxon>
        <taxon>Gunneridae</taxon>
        <taxon>Pentapetalae</taxon>
        <taxon>rosids</taxon>
        <taxon>fabids</taxon>
        <taxon>Malpighiales</taxon>
        <taxon>Rhizophoraceae</taxon>
        <taxon>Rhizophora</taxon>
    </lineage>
</organism>